<evidence type="ECO:0000259" key="13">
    <source>
        <dbReference type="PROSITE" id="PS51352"/>
    </source>
</evidence>
<dbReference type="EMBL" id="JADBED010000001">
    <property type="protein sequence ID" value="MBE1523679.1"/>
    <property type="molecule type" value="Genomic_DNA"/>
</dbReference>
<dbReference type="PROSITE" id="PS51352">
    <property type="entry name" value="THIOREDOXIN_2"/>
    <property type="match status" value="1"/>
</dbReference>
<evidence type="ECO:0000256" key="6">
    <source>
        <dbReference type="ARBA" id="ARBA00023002"/>
    </source>
</evidence>
<comment type="similarity">
    <text evidence="10">Belongs to the peroxiredoxin family. BCP/PrxQ subfamily.</text>
</comment>
<dbReference type="RefSeq" id="WP_192594798.1">
    <property type="nucleotide sequence ID" value="NZ_BAAALJ010000014.1"/>
</dbReference>
<accession>A0ABR9JCM7</accession>
<evidence type="ECO:0000256" key="8">
    <source>
        <dbReference type="ARBA" id="ARBA00023284"/>
    </source>
</evidence>
<dbReference type="InterPro" id="IPR036249">
    <property type="entry name" value="Thioredoxin-like_sf"/>
</dbReference>
<evidence type="ECO:0000256" key="11">
    <source>
        <dbReference type="ARBA" id="ARBA00041373"/>
    </source>
</evidence>
<evidence type="ECO:0000256" key="12">
    <source>
        <dbReference type="ARBA" id="ARBA00049091"/>
    </source>
</evidence>
<sequence>MSIRLEPGDAAPNFTLPAAGGEAVSLEQLQGQKVILYFYPKASTPGCTTQACDFRDSLDSLAATGYTVLGISPDPVSDLEKFSAEQALSFPLLSDEDHAVAESFGAWGEKKNYGRVVEGLIRSTIVLDEAGTVTLAQYNVKATGHVARLREKLAA</sequence>
<dbReference type="InterPro" id="IPR013766">
    <property type="entry name" value="Thioredoxin_domain"/>
</dbReference>
<dbReference type="InterPro" id="IPR024706">
    <property type="entry name" value="Peroxiredoxin_AhpC-typ"/>
</dbReference>
<dbReference type="PANTHER" id="PTHR42801">
    <property type="entry name" value="THIOREDOXIN-DEPENDENT PEROXIDE REDUCTASE"/>
    <property type="match status" value="1"/>
</dbReference>
<reference evidence="14 15" key="1">
    <citation type="submission" date="2020-10" db="EMBL/GenBank/DDBJ databases">
        <title>Sequencing the genomes of 1000 actinobacteria strains.</title>
        <authorList>
            <person name="Klenk H.-P."/>
        </authorList>
    </citation>
    <scope>NUCLEOTIDE SEQUENCE [LARGE SCALE GENOMIC DNA]</scope>
    <source>
        <strain evidence="14 15">DSM 15666</strain>
    </source>
</reference>
<feature type="domain" description="Thioredoxin" evidence="13">
    <location>
        <begin position="5"/>
        <end position="155"/>
    </location>
</feature>
<keyword evidence="7" id="KW-1015">Disulfide bond</keyword>
<gene>
    <name evidence="14" type="ORF">H4W27_000797</name>
</gene>
<dbReference type="InterPro" id="IPR000866">
    <property type="entry name" value="AhpC/TSA"/>
</dbReference>
<dbReference type="EC" id="1.11.1.24" evidence="3"/>
<keyword evidence="4 14" id="KW-0575">Peroxidase</keyword>
<proteinExistence type="inferred from homology"/>
<keyword evidence="8" id="KW-0676">Redox-active center</keyword>
<evidence type="ECO:0000256" key="7">
    <source>
        <dbReference type="ARBA" id="ARBA00023157"/>
    </source>
</evidence>
<name>A0ABR9JCM7_9MICC</name>
<dbReference type="Pfam" id="PF00578">
    <property type="entry name" value="AhpC-TSA"/>
    <property type="match status" value="1"/>
</dbReference>
<dbReference type="PIRSF" id="PIRSF000239">
    <property type="entry name" value="AHPC"/>
    <property type="match status" value="1"/>
</dbReference>
<dbReference type="Proteomes" id="UP000643525">
    <property type="component" value="Unassembled WGS sequence"/>
</dbReference>
<keyword evidence="15" id="KW-1185">Reference proteome</keyword>
<dbReference type="PANTHER" id="PTHR42801:SF4">
    <property type="entry name" value="AHPC_TSA FAMILY PROTEIN"/>
    <property type="match status" value="1"/>
</dbReference>
<keyword evidence="5" id="KW-0049">Antioxidant</keyword>
<evidence type="ECO:0000256" key="2">
    <source>
        <dbReference type="ARBA" id="ARBA00011245"/>
    </source>
</evidence>
<keyword evidence="6 14" id="KW-0560">Oxidoreductase</keyword>
<protein>
    <recommendedName>
        <fullName evidence="3">thioredoxin-dependent peroxiredoxin</fullName>
        <ecNumber evidence="3">1.11.1.24</ecNumber>
    </recommendedName>
    <alternativeName>
        <fullName evidence="11">Bacterioferritin comigratory protein</fullName>
    </alternativeName>
    <alternativeName>
        <fullName evidence="9">Thioredoxin peroxidase</fullName>
    </alternativeName>
</protein>
<evidence type="ECO:0000313" key="15">
    <source>
        <dbReference type="Proteomes" id="UP000643525"/>
    </source>
</evidence>
<comment type="caution">
    <text evidence="14">The sequence shown here is derived from an EMBL/GenBank/DDBJ whole genome shotgun (WGS) entry which is preliminary data.</text>
</comment>
<dbReference type="SUPFAM" id="SSF52833">
    <property type="entry name" value="Thioredoxin-like"/>
    <property type="match status" value="1"/>
</dbReference>
<evidence type="ECO:0000256" key="5">
    <source>
        <dbReference type="ARBA" id="ARBA00022862"/>
    </source>
</evidence>
<evidence type="ECO:0000256" key="1">
    <source>
        <dbReference type="ARBA" id="ARBA00003330"/>
    </source>
</evidence>
<dbReference type="CDD" id="cd03017">
    <property type="entry name" value="PRX_BCP"/>
    <property type="match status" value="1"/>
</dbReference>
<evidence type="ECO:0000256" key="3">
    <source>
        <dbReference type="ARBA" id="ARBA00013017"/>
    </source>
</evidence>
<evidence type="ECO:0000256" key="4">
    <source>
        <dbReference type="ARBA" id="ARBA00022559"/>
    </source>
</evidence>
<evidence type="ECO:0000256" key="10">
    <source>
        <dbReference type="ARBA" id="ARBA00038489"/>
    </source>
</evidence>
<comment type="catalytic activity">
    <reaction evidence="12">
        <text>a hydroperoxide + [thioredoxin]-dithiol = an alcohol + [thioredoxin]-disulfide + H2O</text>
        <dbReference type="Rhea" id="RHEA:62620"/>
        <dbReference type="Rhea" id="RHEA-COMP:10698"/>
        <dbReference type="Rhea" id="RHEA-COMP:10700"/>
        <dbReference type="ChEBI" id="CHEBI:15377"/>
        <dbReference type="ChEBI" id="CHEBI:29950"/>
        <dbReference type="ChEBI" id="CHEBI:30879"/>
        <dbReference type="ChEBI" id="CHEBI:35924"/>
        <dbReference type="ChEBI" id="CHEBI:50058"/>
        <dbReference type="EC" id="1.11.1.24"/>
    </reaction>
</comment>
<evidence type="ECO:0000256" key="9">
    <source>
        <dbReference type="ARBA" id="ARBA00032824"/>
    </source>
</evidence>
<organism evidence="14 15">
    <name type="scientific">Nesterenkonia lutea</name>
    <dbReference type="NCBI Taxonomy" id="272919"/>
    <lineage>
        <taxon>Bacteria</taxon>
        <taxon>Bacillati</taxon>
        <taxon>Actinomycetota</taxon>
        <taxon>Actinomycetes</taxon>
        <taxon>Micrococcales</taxon>
        <taxon>Micrococcaceae</taxon>
        <taxon>Nesterenkonia</taxon>
    </lineage>
</organism>
<comment type="function">
    <text evidence="1">Thiol-specific peroxidase that catalyzes the reduction of hydrogen peroxide and organic hydroperoxides to water and alcohols, respectively. Plays a role in cell protection against oxidative stress by detoxifying peroxides and as sensor of hydrogen peroxide-mediated signaling events.</text>
</comment>
<dbReference type="NCBIfam" id="NF006960">
    <property type="entry name" value="PRK09437.1"/>
    <property type="match status" value="1"/>
</dbReference>
<dbReference type="Gene3D" id="3.40.30.10">
    <property type="entry name" value="Glutaredoxin"/>
    <property type="match status" value="1"/>
</dbReference>
<evidence type="ECO:0000313" key="14">
    <source>
        <dbReference type="EMBL" id="MBE1523679.1"/>
    </source>
</evidence>
<dbReference type="GO" id="GO:0140824">
    <property type="term" value="F:thioredoxin-dependent peroxiredoxin activity"/>
    <property type="evidence" value="ECO:0007669"/>
    <property type="project" value="UniProtKB-EC"/>
</dbReference>
<comment type="subunit">
    <text evidence="2">Monomer.</text>
</comment>
<dbReference type="InterPro" id="IPR050924">
    <property type="entry name" value="Peroxiredoxin_BCP/PrxQ"/>
</dbReference>